<dbReference type="AlphaFoldDB" id="A0A498RE31"/>
<dbReference type="FunFam" id="3.40.640.10:FF:000006">
    <property type="entry name" value="5-aminolevulinate synthase, mitochondrial"/>
    <property type="match status" value="1"/>
</dbReference>
<dbReference type="GO" id="GO:0008483">
    <property type="term" value="F:transaminase activity"/>
    <property type="evidence" value="ECO:0007669"/>
    <property type="project" value="UniProtKB-KW"/>
</dbReference>
<comment type="cofactor">
    <cofactor evidence="1 10 11">
        <name>pyridoxal 5'-phosphate</name>
        <dbReference type="ChEBI" id="CHEBI:597326"/>
    </cofactor>
</comment>
<dbReference type="PROSITE" id="PS00599">
    <property type="entry name" value="AA_TRANSFER_CLASS_2"/>
    <property type="match status" value="1"/>
</dbReference>
<dbReference type="EC" id="2.3.1.47" evidence="11"/>
<evidence type="ECO:0000256" key="5">
    <source>
        <dbReference type="ARBA" id="ARBA00011738"/>
    </source>
</evidence>
<keyword evidence="13" id="KW-0032">Aminotransferase</keyword>
<evidence type="ECO:0000256" key="4">
    <source>
        <dbReference type="ARBA" id="ARBA00010008"/>
    </source>
</evidence>
<dbReference type="OrthoDB" id="9807157at2"/>
<evidence type="ECO:0000256" key="9">
    <source>
        <dbReference type="ARBA" id="ARBA00047715"/>
    </source>
</evidence>
<evidence type="ECO:0000256" key="3">
    <source>
        <dbReference type="ARBA" id="ARBA00004746"/>
    </source>
</evidence>
<organism evidence="13 14">
    <name type="scientific">Lucifera butyrica</name>
    <dbReference type="NCBI Taxonomy" id="1351585"/>
    <lineage>
        <taxon>Bacteria</taxon>
        <taxon>Bacillati</taxon>
        <taxon>Bacillota</taxon>
        <taxon>Negativicutes</taxon>
        <taxon>Veillonellales</taxon>
        <taxon>Veillonellaceae</taxon>
        <taxon>Lucifera</taxon>
    </lineage>
</organism>
<dbReference type="InterPro" id="IPR004723">
    <property type="entry name" value="AONS_Archaea/Proteobacteria"/>
</dbReference>
<evidence type="ECO:0000256" key="10">
    <source>
        <dbReference type="PIRSR" id="PIRSR604723-51"/>
    </source>
</evidence>
<evidence type="ECO:0000256" key="6">
    <source>
        <dbReference type="ARBA" id="ARBA00022679"/>
    </source>
</evidence>
<comment type="similarity">
    <text evidence="4 11">Belongs to the class-II pyridoxal-phosphate-dependent aminotransferase family. BioF subfamily.</text>
</comment>
<comment type="subunit">
    <text evidence="5 11">Homodimer.</text>
</comment>
<dbReference type="NCBIfam" id="TIGR00858">
    <property type="entry name" value="bioF"/>
    <property type="match status" value="1"/>
</dbReference>
<dbReference type="InterPro" id="IPR015421">
    <property type="entry name" value="PyrdxlP-dep_Trfase_major"/>
</dbReference>
<feature type="domain" description="Aminotransferase class I/classII large" evidence="12">
    <location>
        <begin position="38"/>
        <end position="378"/>
    </location>
</feature>
<dbReference type="PANTHER" id="PTHR13693">
    <property type="entry name" value="CLASS II AMINOTRANSFERASE/8-AMINO-7-OXONONANOATE SYNTHASE"/>
    <property type="match status" value="1"/>
</dbReference>
<dbReference type="InterPro" id="IPR015422">
    <property type="entry name" value="PyrdxlP-dep_Trfase_small"/>
</dbReference>
<gene>
    <name evidence="13" type="ORF">LUCI_2697</name>
</gene>
<keyword evidence="6 11" id="KW-0808">Transferase</keyword>
<dbReference type="Proteomes" id="UP000277811">
    <property type="component" value="Unassembled WGS sequence"/>
</dbReference>
<evidence type="ECO:0000256" key="8">
    <source>
        <dbReference type="ARBA" id="ARBA00022898"/>
    </source>
</evidence>
<dbReference type="EMBL" id="UPPP01000074">
    <property type="protein sequence ID" value="VBB07448.1"/>
    <property type="molecule type" value="Genomic_DNA"/>
</dbReference>
<dbReference type="GO" id="GO:0009102">
    <property type="term" value="P:biotin biosynthetic process"/>
    <property type="evidence" value="ECO:0007669"/>
    <property type="project" value="UniProtKB-UniRule"/>
</dbReference>
<comment type="pathway">
    <text evidence="3 11">Cofactor biosynthesis; biotin biosynthesis.</text>
</comment>
<proteinExistence type="inferred from homology"/>
<keyword evidence="8 10" id="KW-0663">Pyridoxal phosphate</keyword>
<keyword evidence="7" id="KW-0093">Biotin biosynthesis</keyword>
<dbReference type="RefSeq" id="WP_122628384.1">
    <property type="nucleotide sequence ID" value="NZ_UPPP01000074.1"/>
</dbReference>
<dbReference type="InterPro" id="IPR004839">
    <property type="entry name" value="Aminotransferase_I/II_large"/>
</dbReference>
<evidence type="ECO:0000256" key="7">
    <source>
        <dbReference type="ARBA" id="ARBA00022756"/>
    </source>
</evidence>
<evidence type="ECO:0000313" key="13">
    <source>
        <dbReference type="EMBL" id="VBB07448.1"/>
    </source>
</evidence>
<name>A0A498RE31_9FIRM</name>
<dbReference type="UniPathway" id="UPA00078"/>
<comment type="function">
    <text evidence="2 11">Catalyzes the decarboxylative condensation of pimeloyl-[acyl-carrier protein] and L-alanine to produce 8-amino-7-oxononanoate (AON), [acyl-carrier protein], and carbon dioxide.</text>
</comment>
<dbReference type="GO" id="GO:0030170">
    <property type="term" value="F:pyridoxal phosphate binding"/>
    <property type="evidence" value="ECO:0007669"/>
    <property type="project" value="InterPro"/>
</dbReference>
<evidence type="ECO:0000256" key="11">
    <source>
        <dbReference type="RuleBase" id="RU003693"/>
    </source>
</evidence>
<dbReference type="Gene3D" id="3.40.640.10">
    <property type="entry name" value="Type I PLP-dependent aspartate aminotransferase-like (Major domain)"/>
    <property type="match status" value="1"/>
</dbReference>
<sequence length="393" mass="41409">MKDWKEALAGLKQENLFRETCSYAPEDAVHVRLEGRSYLLLASNNYLGLTHSPAVKEAARAAIDRWGTGSGGARLTTGSHPLYAELETELARFKGTEAAVVFNTGYMANVGTISAVAGSGDVIFSDALNHASIIDGCRLSKARTVIFRHNDMPHLAACLAQVPCTGQRLIVVDGVFSMDGDMAPLKEITQLAERYSALVMVDEAHAAGVIGPAGAGAAAYWGVKDRISIHMGTLSKALASEGGYVAGSRELIAYLVNKARSFIFSTALSPASVAAALAALRELKKQPDLAERLLSNAQFVRRQLIDAGFAVSREPTPIIPVMVGSAAKAVQLSQALKEAGILISAIRPPTVPPDASRLRLTVSAAHEQTELAAAVQKIAKAAQDLGVLKGGSI</sequence>
<keyword evidence="14" id="KW-1185">Reference proteome</keyword>
<evidence type="ECO:0000256" key="1">
    <source>
        <dbReference type="ARBA" id="ARBA00001933"/>
    </source>
</evidence>
<accession>A0A498RE31</accession>
<dbReference type="InterPro" id="IPR001917">
    <property type="entry name" value="Aminotrans_II_pyridoxalP_BS"/>
</dbReference>
<evidence type="ECO:0000313" key="14">
    <source>
        <dbReference type="Proteomes" id="UP000277811"/>
    </source>
</evidence>
<comment type="catalytic activity">
    <reaction evidence="9 11">
        <text>6-carboxyhexanoyl-[ACP] + L-alanine + H(+) = (8S)-8-amino-7-oxononanoate + holo-[ACP] + CO2</text>
        <dbReference type="Rhea" id="RHEA:42288"/>
        <dbReference type="Rhea" id="RHEA-COMP:9685"/>
        <dbReference type="Rhea" id="RHEA-COMP:9955"/>
        <dbReference type="ChEBI" id="CHEBI:15378"/>
        <dbReference type="ChEBI" id="CHEBI:16526"/>
        <dbReference type="ChEBI" id="CHEBI:57972"/>
        <dbReference type="ChEBI" id="CHEBI:64479"/>
        <dbReference type="ChEBI" id="CHEBI:78846"/>
        <dbReference type="ChEBI" id="CHEBI:149468"/>
        <dbReference type="EC" id="2.3.1.47"/>
    </reaction>
</comment>
<dbReference type="Gene3D" id="3.90.1150.10">
    <property type="entry name" value="Aspartate Aminotransferase, domain 1"/>
    <property type="match status" value="1"/>
</dbReference>
<dbReference type="PANTHER" id="PTHR13693:SF100">
    <property type="entry name" value="8-AMINO-7-OXONONANOATE SYNTHASE"/>
    <property type="match status" value="1"/>
</dbReference>
<feature type="modified residue" description="N6-(pyridoxal phosphate)lysine" evidence="10">
    <location>
        <position position="236"/>
    </location>
</feature>
<reference evidence="13 14" key="1">
    <citation type="submission" date="2018-06" db="EMBL/GenBank/DDBJ databases">
        <authorList>
            <person name="Strepis N."/>
        </authorList>
    </citation>
    <scope>NUCLEOTIDE SEQUENCE [LARGE SCALE GENOMIC DNA]</scope>
    <source>
        <strain evidence="13">LUCI</strain>
    </source>
</reference>
<dbReference type="Pfam" id="PF00155">
    <property type="entry name" value="Aminotran_1_2"/>
    <property type="match status" value="1"/>
</dbReference>
<dbReference type="GO" id="GO:0008710">
    <property type="term" value="F:8-amino-7-oxononanoate synthase activity"/>
    <property type="evidence" value="ECO:0007669"/>
    <property type="project" value="UniProtKB-UniRule"/>
</dbReference>
<dbReference type="CDD" id="cd06454">
    <property type="entry name" value="KBL_like"/>
    <property type="match status" value="1"/>
</dbReference>
<protein>
    <recommendedName>
        <fullName evidence="11">8-amino-7-ketopelargonate synthase</fullName>
        <ecNumber evidence="11">2.3.1.47</ecNumber>
    </recommendedName>
</protein>
<evidence type="ECO:0000256" key="2">
    <source>
        <dbReference type="ARBA" id="ARBA00002513"/>
    </source>
</evidence>
<evidence type="ECO:0000259" key="12">
    <source>
        <dbReference type="Pfam" id="PF00155"/>
    </source>
</evidence>
<dbReference type="InterPro" id="IPR015424">
    <property type="entry name" value="PyrdxlP-dep_Trfase"/>
</dbReference>
<dbReference type="SUPFAM" id="SSF53383">
    <property type="entry name" value="PLP-dependent transferases"/>
    <property type="match status" value="1"/>
</dbReference>
<dbReference type="InterPro" id="IPR050087">
    <property type="entry name" value="AON_synthase_class-II"/>
</dbReference>